<comment type="caution">
    <text evidence="2">The sequence shown here is derived from an EMBL/GenBank/DDBJ whole genome shotgun (WGS) entry which is preliminary data.</text>
</comment>
<name>A0A420EVF9_9ACTN</name>
<feature type="compositionally biased region" description="Basic and acidic residues" evidence="1">
    <location>
        <begin position="57"/>
        <end position="78"/>
    </location>
</feature>
<protein>
    <submittedName>
        <fullName evidence="2">Uncharacterized protein</fullName>
    </submittedName>
</protein>
<feature type="non-terminal residue" evidence="2">
    <location>
        <position position="85"/>
    </location>
</feature>
<sequence length="85" mass="9146">MLTAGRHVTRIRREACASDTGQVDRIELGSVSKSGAACRWSIDGEVSGRGFIDQEEPEYRRPRGHHSGDEAARPDRRAVGGAGVA</sequence>
<evidence type="ECO:0000256" key="1">
    <source>
        <dbReference type="SAM" id="MobiDB-lite"/>
    </source>
</evidence>
<organism evidence="2 3">
    <name type="scientific">Micromonospora globbae</name>
    <dbReference type="NCBI Taxonomy" id="1894969"/>
    <lineage>
        <taxon>Bacteria</taxon>
        <taxon>Bacillati</taxon>
        <taxon>Actinomycetota</taxon>
        <taxon>Actinomycetes</taxon>
        <taxon>Micromonosporales</taxon>
        <taxon>Micromonosporaceae</taxon>
        <taxon>Micromonospora</taxon>
    </lineage>
</organism>
<dbReference type="Proteomes" id="UP000285744">
    <property type="component" value="Unassembled WGS sequence"/>
</dbReference>
<evidence type="ECO:0000313" key="2">
    <source>
        <dbReference type="EMBL" id="RKF24712.1"/>
    </source>
</evidence>
<reference evidence="2 3" key="1">
    <citation type="journal article" date="2018" name="Int. J. Syst. Evol. Microbiol.">
        <title>Micromonospora globbae sp. nov., an endophytic actinomycete isolated from roots of Globba winitii C. H. Wright.</title>
        <authorList>
            <person name="Kuncharoen N."/>
            <person name="Pittayakhajonwut P."/>
            <person name="Tanasupawat S."/>
        </authorList>
    </citation>
    <scope>NUCLEOTIDE SEQUENCE [LARGE SCALE GENOMIC DNA]</scope>
    <source>
        <strain evidence="2 3">WPS1-2</strain>
    </source>
</reference>
<evidence type="ECO:0000313" key="3">
    <source>
        <dbReference type="Proteomes" id="UP000285744"/>
    </source>
</evidence>
<proteinExistence type="predicted"/>
<accession>A0A420EVF9</accession>
<feature type="region of interest" description="Disordered" evidence="1">
    <location>
        <begin position="47"/>
        <end position="85"/>
    </location>
</feature>
<gene>
    <name evidence="2" type="ORF">D7I43_24185</name>
</gene>
<dbReference type="EMBL" id="RAQQ01000020">
    <property type="protein sequence ID" value="RKF24712.1"/>
    <property type="molecule type" value="Genomic_DNA"/>
</dbReference>
<dbReference type="AlphaFoldDB" id="A0A420EVF9"/>